<keyword evidence="1" id="KW-0732">Signal</keyword>
<organism evidence="2">
    <name type="scientific">Aureimonas altamirensis</name>
    <dbReference type="NCBI Taxonomy" id="370622"/>
    <lineage>
        <taxon>Bacteria</taxon>
        <taxon>Pseudomonadati</taxon>
        <taxon>Pseudomonadota</taxon>
        <taxon>Alphaproteobacteria</taxon>
        <taxon>Hyphomicrobiales</taxon>
        <taxon>Aurantimonadaceae</taxon>
        <taxon>Aureimonas</taxon>
    </lineage>
</organism>
<proteinExistence type="predicted"/>
<dbReference type="Gene3D" id="3.40.50.1820">
    <property type="entry name" value="alpha/beta hydrolase"/>
    <property type="match status" value="1"/>
</dbReference>
<feature type="signal peptide" evidence="1">
    <location>
        <begin position="1"/>
        <end position="26"/>
    </location>
</feature>
<dbReference type="SUPFAM" id="SSF53474">
    <property type="entry name" value="alpha/beta-Hydrolases"/>
    <property type="match status" value="1"/>
</dbReference>
<evidence type="ECO:0000313" key="2">
    <source>
        <dbReference type="EMBL" id="BAT26315.1"/>
    </source>
</evidence>
<dbReference type="AlphaFoldDB" id="A0A0P0YXV4"/>
<accession>A0A0P0YXV4</accession>
<reference evidence="2" key="1">
    <citation type="journal article" date="2015" name="Proc. Natl. Acad. Sci. U.S.A.">
        <title>Bacterial clade with the ribosomal RNA operon on a small plasmid rather than the chromosome.</title>
        <authorList>
            <person name="Anda M."/>
            <person name="Ohtsubo Y."/>
            <person name="Okubo T."/>
            <person name="Sugawara M."/>
            <person name="Nagata Y."/>
            <person name="Tsuda M."/>
            <person name="Minamisawa K."/>
            <person name="Mitsui H."/>
        </authorList>
    </citation>
    <scope>NUCLEOTIDE SEQUENCE</scope>
    <source>
        <strain evidence="2">DSM 21988</strain>
    </source>
</reference>
<sequence>MPRRRSSFLPALALAALAIPAGSLPAAGQSIAPYKDALFAYREGTASLKGGRVLDVPYTAEIDIDRRDQVPERRVRRDYVDLSPTRRQTDETWHTEAGPVEVSLAGVRRDPAFVVLFIHGKGGDRRLGMNDWTFGGNFNRLKNIAQRSGGLYMTMSAGLFAEADQKRASGLVAEIAARHPSARIVVACGSMGGRLCWSIAEGRQASLLSGLVLLGGQSSTGDVRAAMKARGGRPLPTLIAHGSADKVYDFDLQRHVTDEVAAAFPGYPIRFVGFETGSHGTPIRMVDWRDTLNWVFAQ</sequence>
<dbReference type="EMBL" id="LC066371">
    <property type="protein sequence ID" value="BAT26315.1"/>
    <property type="molecule type" value="Genomic_DNA"/>
</dbReference>
<protein>
    <submittedName>
        <fullName evidence="2">Phospholipase/carboxylesterase</fullName>
    </submittedName>
</protein>
<name>A0A0P0YXV4_9HYPH</name>
<evidence type="ECO:0000256" key="1">
    <source>
        <dbReference type="SAM" id="SignalP"/>
    </source>
</evidence>
<feature type="chain" id="PRO_5006057874" evidence="1">
    <location>
        <begin position="27"/>
        <end position="298"/>
    </location>
</feature>
<dbReference type="InterPro" id="IPR029058">
    <property type="entry name" value="AB_hydrolase_fold"/>
</dbReference>
<dbReference type="RefSeq" id="WP_060607464.1">
    <property type="nucleotide sequence ID" value="NZ_BBWQ01000018.1"/>
</dbReference>